<name>A0A645ADS0_9ZZZZ</name>
<reference evidence="2" key="1">
    <citation type="submission" date="2019-08" db="EMBL/GenBank/DDBJ databases">
        <authorList>
            <person name="Kucharzyk K."/>
            <person name="Murdoch R.W."/>
            <person name="Higgins S."/>
            <person name="Loffler F."/>
        </authorList>
    </citation>
    <scope>NUCLEOTIDE SEQUENCE</scope>
</reference>
<feature type="transmembrane region" description="Helical" evidence="1">
    <location>
        <begin position="49"/>
        <end position="69"/>
    </location>
</feature>
<proteinExistence type="predicted"/>
<dbReference type="InterPro" id="IPR052712">
    <property type="entry name" value="Acid_resist_chaperone_HdeD"/>
</dbReference>
<organism evidence="2">
    <name type="scientific">bioreactor metagenome</name>
    <dbReference type="NCBI Taxonomy" id="1076179"/>
    <lineage>
        <taxon>unclassified sequences</taxon>
        <taxon>metagenomes</taxon>
        <taxon>ecological metagenomes</taxon>
    </lineage>
</organism>
<feature type="transmembrane region" description="Helical" evidence="1">
    <location>
        <begin position="138"/>
        <end position="160"/>
    </location>
</feature>
<evidence type="ECO:0008006" key="3">
    <source>
        <dbReference type="Google" id="ProtNLM"/>
    </source>
</evidence>
<accession>A0A645ADS0</accession>
<sequence length="193" mass="20441">MATRPVPLDGRSSSRLRDTVGRSWWVILLFGLFSAVFGIMALLNPLAAGAGLTWALGLLAIAEGVVGLIGAFGKGAGVSRGWMILYAVISLIFGVMAVLNPLSMAASIAMVMGVWFIFSGVMRIIWAVRVRKEIDNEWLLILGGVVSVALGVLLVMAPVAGVLVGAIWIGIGALIYGVLQIWAAFKVRKLTSF</sequence>
<feature type="transmembrane region" description="Helical" evidence="1">
    <location>
        <begin position="24"/>
        <end position="43"/>
    </location>
</feature>
<evidence type="ECO:0000256" key="1">
    <source>
        <dbReference type="SAM" id="Phobius"/>
    </source>
</evidence>
<dbReference type="PANTHER" id="PTHR34989:SF1">
    <property type="entry name" value="PROTEIN HDED"/>
    <property type="match status" value="1"/>
</dbReference>
<dbReference type="GO" id="GO:0005886">
    <property type="term" value="C:plasma membrane"/>
    <property type="evidence" value="ECO:0007669"/>
    <property type="project" value="TreeGrafter"/>
</dbReference>
<feature type="transmembrane region" description="Helical" evidence="1">
    <location>
        <begin position="81"/>
        <end position="99"/>
    </location>
</feature>
<keyword evidence="1" id="KW-0472">Membrane</keyword>
<dbReference type="Pfam" id="PF03729">
    <property type="entry name" value="DUF308"/>
    <property type="match status" value="1"/>
</dbReference>
<comment type="caution">
    <text evidence="2">The sequence shown here is derived from an EMBL/GenBank/DDBJ whole genome shotgun (WGS) entry which is preliminary data.</text>
</comment>
<feature type="transmembrane region" description="Helical" evidence="1">
    <location>
        <begin position="105"/>
        <end position="126"/>
    </location>
</feature>
<protein>
    <recommendedName>
        <fullName evidence="3">HdeD family acid-resistance protein</fullName>
    </recommendedName>
</protein>
<dbReference type="AlphaFoldDB" id="A0A645ADS0"/>
<keyword evidence="1" id="KW-1133">Transmembrane helix</keyword>
<dbReference type="PANTHER" id="PTHR34989">
    <property type="entry name" value="PROTEIN HDED"/>
    <property type="match status" value="1"/>
</dbReference>
<keyword evidence="1" id="KW-0812">Transmembrane</keyword>
<evidence type="ECO:0000313" key="2">
    <source>
        <dbReference type="EMBL" id="MPM51177.1"/>
    </source>
</evidence>
<feature type="transmembrane region" description="Helical" evidence="1">
    <location>
        <begin position="166"/>
        <end position="185"/>
    </location>
</feature>
<dbReference type="EMBL" id="VSSQ01013295">
    <property type="protein sequence ID" value="MPM51177.1"/>
    <property type="molecule type" value="Genomic_DNA"/>
</dbReference>
<dbReference type="InterPro" id="IPR005325">
    <property type="entry name" value="DUF308_memb"/>
</dbReference>
<gene>
    <name evidence="2" type="ORF">SDC9_97924</name>
</gene>